<dbReference type="Proteomes" id="UP000308600">
    <property type="component" value="Unassembled WGS sequence"/>
</dbReference>
<name>A0ACD3AEW5_9AGAR</name>
<gene>
    <name evidence="1" type="ORF">BDN72DRAFT_901953</name>
</gene>
<evidence type="ECO:0000313" key="2">
    <source>
        <dbReference type="Proteomes" id="UP000308600"/>
    </source>
</evidence>
<organism evidence="1 2">
    <name type="scientific">Pluteus cervinus</name>
    <dbReference type="NCBI Taxonomy" id="181527"/>
    <lineage>
        <taxon>Eukaryota</taxon>
        <taxon>Fungi</taxon>
        <taxon>Dikarya</taxon>
        <taxon>Basidiomycota</taxon>
        <taxon>Agaricomycotina</taxon>
        <taxon>Agaricomycetes</taxon>
        <taxon>Agaricomycetidae</taxon>
        <taxon>Agaricales</taxon>
        <taxon>Pluteineae</taxon>
        <taxon>Pluteaceae</taxon>
        <taxon>Pluteus</taxon>
    </lineage>
</organism>
<sequence>MVSFKSLAILSVFALGQQALAQVIDPIQPIDPLPPVGICEPCLGPILAGSSSLVIRPCSNAAMEAEYKLTKFSITGVSQDAHLFPSSIPSQLPFLFRTPPQFHSADKKSI</sequence>
<accession>A0ACD3AEW5</accession>
<evidence type="ECO:0000313" key="1">
    <source>
        <dbReference type="EMBL" id="TFK63965.1"/>
    </source>
</evidence>
<reference evidence="1 2" key="1">
    <citation type="journal article" date="2019" name="Nat. Ecol. Evol.">
        <title>Megaphylogeny resolves global patterns of mushroom evolution.</title>
        <authorList>
            <person name="Varga T."/>
            <person name="Krizsan K."/>
            <person name="Foldi C."/>
            <person name="Dima B."/>
            <person name="Sanchez-Garcia M."/>
            <person name="Sanchez-Ramirez S."/>
            <person name="Szollosi G.J."/>
            <person name="Szarkandi J.G."/>
            <person name="Papp V."/>
            <person name="Albert L."/>
            <person name="Andreopoulos W."/>
            <person name="Angelini C."/>
            <person name="Antonin V."/>
            <person name="Barry K.W."/>
            <person name="Bougher N.L."/>
            <person name="Buchanan P."/>
            <person name="Buyck B."/>
            <person name="Bense V."/>
            <person name="Catcheside P."/>
            <person name="Chovatia M."/>
            <person name="Cooper J."/>
            <person name="Damon W."/>
            <person name="Desjardin D."/>
            <person name="Finy P."/>
            <person name="Geml J."/>
            <person name="Haridas S."/>
            <person name="Hughes K."/>
            <person name="Justo A."/>
            <person name="Karasinski D."/>
            <person name="Kautmanova I."/>
            <person name="Kiss B."/>
            <person name="Kocsube S."/>
            <person name="Kotiranta H."/>
            <person name="LaButti K.M."/>
            <person name="Lechner B.E."/>
            <person name="Liimatainen K."/>
            <person name="Lipzen A."/>
            <person name="Lukacs Z."/>
            <person name="Mihaltcheva S."/>
            <person name="Morgado L.N."/>
            <person name="Niskanen T."/>
            <person name="Noordeloos M.E."/>
            <person name="Ohm R.A."/>
            <person name="Ortiz-Santana B."/>
            <person name="Ovrebo C."/>
            <person name="Racz N."/>
            <person name="Riley R."/>
            <person name="Savchenko A."/>
            <person name="Shiryaev A."/>
            <person name="Soop K."/>
            <person name="Spirin V."/>
            <person name="Szebenyi C."/>
            <person name="Tomsovsky M."/>
            <person name="Tulloss R.E."/>
            <person name="Uehling J."/>
            <person name="Grigoriev I.V."/>
            <person name="Vagvolgyi C."/>
            <person name="Papp T."/>
            <person name="Martin F.M."/>
            <person name="Miettinen O."/>
            <person name="Hibbett D.S."/>
            <person name="Nagy L.G."/>
        </authorList>
    </citation>
    <scope>NUCLEOTIDE SEQUENCE [LARGE SCALE GENOMIC DNA]</scope>
    <source>
        <strain evidence="1 2">NL-1719</strain>
    </source>
</reference>
<proteinExistence type="predicted"/>
<dbReference type="EMBL" id="ML208495">
    <property type="protein sequence ID" value="TFK63965.1"/>
    <property type="molecule type" value="Genomic_DNA"/>
</dbReference>
<protein>
    <submittedName>
        <fullName evidence="1">Uncharacterized protein</fullName>
    </submittedName>
</protein>
<keyword evidence="2" id="KW-1185">Reference proteome</keyword>